<comment type="cofactor">
    <cofactor evidence="1">
        <name>NAD(+)</name>
        <dbReference type="ChEBI" id="CHEBI:57540"/>
    </cofactor>
</comment>
<dbReference type="GO" id="GO:0048040">
    <property type="term" value="F:UDP-glucuronate decarboxylase activity"/>
    <property type="evidence" value="ECO:0007669"/>
    <property type="project" value="TreeGrafter"/>
</dbReference>
<dbReference type="PANTHER" id="PTHR43078:SF7">
    <property type="entry name" value="UDP-GLUCURONATE DECARBOXYLASE"/>
    <property type="match status" value="1"/>
</dbReference>
<comment type="caution">
    <text evidence="6">The sequence shown here is derived from an EMBL/GenBank/DDBJ whole genome shotgun (WGS) entry which is preliminary data.</text>
</comment>
<dbReference type="Proteomes" id="UP000244168">
    <property type="component" value="Unassembled WGS sequence"/>
</dbReference>
<organism evidence="6 7">
    <name type="scientific">Mucilaginibacter yixingensis</name>
    <dbReference type="NCBI Taxonomy" id="1295612"/>
    <lineage>
        <taxon>Bacteria</taxon>
        <taxon>Pseudomonadati</taxon>
        <taxon>Bacteroidota</taxon>
        <taxon>Sphingobacteriia</taxon>
        <taxon>Sphingobacteriales</taxon>
        <taxon>Sphingobacteriaceae</taxon>
        <taxon>Mucilaginibacter</taxon>
    </lineage>
</organism>
<protein>
    <submittedName>
        <fullName evidence="6">dTDP-glucose 4,6-dehydratase</fullName>
    </submittedName>
</protein>
<evidence type="ECO:0000313" key="7">
    <source>
        <dbReference type="Proteomes" id="UP000244168"/>
    </source>
</evidence>
<gene>
    <name evidence="6" type="ORF">C8P68_101810</name>
</gene>
<name>A0A2T5JGM8_9SPHI</name>
<evidence type="ECO:0000256" key="1">
    <source>
        <dbReference type="ARBA" id="ARBA00001911"/>
    </source>
</evidence>
<sequence>MSTVSNKIIEADLQKIIHADLEWSRFAGKTVLITGANGFLPTYLVYTLLALNDNFNTNVTVLALVRSKAKAEAKFGLLLQRPDIKLIVQDVCDELNVNEHVHFVIHAASQASPKFYGSDPVGTLNANVQGTLNLLKLAEKHRVEKFLYFSSGEIYGVVPADVGRIKETDSGYLDPVNVRSCYAESKRLGETMCVSWMHQFHVPVSMVRIFHSYGPGMDLEDGRVFADFVADVINNRDIVMKSDGSAVRAYCYLSDATTAFFTILLNGENGHAYNMGNADAECSVVDLADKLLKLYPSKNLQVIRKEVKKEGYLKSPVHKIIPDIDKIRTLGWVPFIGIEEGFWRTIESYND</sequence>
<dbReference type="GO" id="GO:0070403">
    <property type="term" value="F:NAD+ binding"/>
    <property type="evidence" value="ECO:0007669"/>
    <property type="project" value="InterPro"/>
</dbReference>
<accession>A0A2T5JGM8</accession>
<dbReference type="RefSeq" id="WP_107826951.1">
    <property type="nucleotide sequence ID" value="NZ_CP160205.1"/>
</dbReference>
<dbReference type="SUPFAM" id="SSF51735">
    <property type="entry name" value="NAD(P)-binding Rossmann-fold domains"/>
    <property type="match status" value="1"/>
</dbReference>
<keyword evidence="4" id="KW-0456">Lyase</keyword>
<dbReference type="Pfam" id="PF01370">
    <property type="entry name" value="Epimerase"/>
    <property type="match status" value="1"/>
</dbReference>
<evidence type="ECO:0000259" key="5">
    <source>
        <dbReference type="Pfam" id="PF01370"/>
    </source>
</evidence>
<dbReference type="AlphaFoldDB" id="A0A2T5JGM8"/>
<proteinExistence type="predicted"/>
<keyword evidence="3" id="KW-0520">NAD</keyword>
<dbReference type="PANTHER" id="PTHR43078">
    <property type="entry name" value="UDP-GLUCURONIC ACID DECARBOXYLASE-RELATED"/>
    <property type="match status" value="1"/>
</dbReference>
<evidence type="ECO:0000256" key="3">
    <source>
        <dbReference type="ARBA" id="ARBA00023027"/>
    </source>
</evidence>
<keyword evidence="2" id="KW-0210">Decarboxylase</keyword>
<dbReference type="InterPro" id="IPR036291">
    <property type="entry name" value="NAD(P)-bd_dom_sf"/>
</dbReference>
<dbReference type="InterPro" id="IPR001509">
    <property type="entry name" value="Epimerase_deHydtase"/>
</dbReference>
<dbReference type="EMBL" id="QAOQ01000001">
    <property type="protein sequence ID" value="PTR01575.1"/>
    <property type="molecule type" value="Genomic_DNA"/>
</dbReference>
<evidence type="ECO:0000256" key="4">
    <source>
        <dbReference type="ARBA" id="ARBA00023239"/>
    </source>
</evidence>
<feature type="domain" description="NAD-dependent epimerase/dehydratase" evidence="5">
    <location>
        <begin position="31"/>
        <end position="276"/>
    </location>
</feature>
<dbReference type="GO" id="GO:0042732">
    <property type="term" value="P:D-xylose metabolic process"/>
    <property type="evidence" value="ECO:0007669"/>
    <property type="project" value="InterPro"/>
</dbReference>
<dbReference type="GO" id="GO:0005737">
    <property type="term" value="C:cytoplasm"/>
    <property type="evidence" value="ECO:0007669"/>
    <property type="project" value="TreeGrafter"/>
</dbReference>
<evidence type="ECO:0000313" key="6">
    <source>
        <dbReference type="EMBL" id="PTR01575.1"/>
    </source>
</evidence>
<dbReference type="OrthoDB" id="9803111at2"/>
<reference evidence="6 7" key="1">
    <citation type="submission" date="2018-04" db="EMBL/GenBank/DDBJ databases">
        <title>Genomic Encyclopedia of Archaeal and Bacterial Type Strains, Phase II (KMG-II): from individual species to whole genera.</title>
        <authorList>
            <person name="Goeker M."/>
        </authorList>
    </citation>
    <scope>NUCLEOTIDE SEQUENCE [LARGE SCALE GENOMIC DNA]</scope>
    <source>
        <strain evidence="6 7">DSM 26809</strain>
    </source>
</reference>
<dbReference type="InterPro" id="IPR044516">
    <property type="entry name" value="UXS-like"/>
</dbReference>
<keyword evidence="7" id="KW-1185">Reference proteome</keyword>
<evidence type="ECO:0000256" key="2">
    <source>
        <dbReference type="ARBA" id="ARBA00022793"/>
    </source>
</evidence>
<dbReference type="Gene3D" id="3.40.50.720">
    <property type="entry name" value="NAD(P)-binding Rossmann-like Domain"/>
    <property type="match status" value="1"/>
</dbReference>